<dbReference type="Gene3D" id="3.40.50.1110">
    <property type="entry name" value="SGNH hydrolase"/>
    <property type="match status" value="1"/>
</dbReference>
<reference evidence="2 3" key="1">
    <citation type="journal article" date="2023" name="Life. Sci Alliance">
        <title>Evolutionary insights into 3D genome organization and epigenetic landscape of Vigna mungo.</title>
        <authorList>
            <person name="Junaid A."/>
            <person name="Singh B."/>
            <person name="Bhatia S."/>
        </authorList>
    </citation>
    <scope>NUCLEOTIDE SEQUENCE [LARGE SCALE GENOMIC DNA]</scope>
    <source>
        <strain evidence="2">Urdbean</strain>
    </source>
</reference>
<feature type="non-terminal residue" evidence="2">
    <location>
        <position position="1"/>
    </location>
</feature>
<dbReference type="SUPFAM" id="SSF52266">
    <property type="entry name" value="SGNH hydrolase"/>
    <property type="match status" value="1"/>
</dbReference>
<proteinExistence type="inferred from homology"/>
<name>A0AAQ3RQR2_VIGMU</name>
<dbReference type="PANTHER" id="PTHR45642:SF77">
    <property type="entry name" value="GDSL-LIKE LIPASE_ACYLHYDROLASE"/>
    <property type="match status" value="1"/>
</dbReference>
<dbReference type="InterPro" id="IPR001087">
    <property type="entry name" value="GDSL"/>
</dbReference>
<keyword evidence="3" id="KW-1185">Reference proteome</keyword>
<evidence type="ECO:0000313" key="3">
    <source>
        <dbReference type="Proteomes" id="UP001374535"/>
    </source>
</evidence>
<dbReference type="InterPro" id="IPR036514">
    <property type="entry name" value="SGNH_hydro_sf"/>
</dbReference>
<protein>
    <recommendedName>
        <fullName evidence="4">GDSL esterase/lipase EXL3</fullName>
    </recommendedName>
</protein>
<dbReference type="InterPro" id="IPR008265">
    <property type="entry name" value="Lipase_GDSL_AS"/>
</dbReference>
<evidence type="ECO:0008006" key="4">
    <source>
        <dbReference type="Google" id="ProtNLM"/>
    </source>
</evidence>
<dbReference type="PANTHER" id="PTHR45642">
    <property type="entry name" value="GDSL ESTERASE/LIPASE EXL3"/>
    <property type="match status" value="1"/>
</dbReference>
<accession>A0AAQ3RQR2</accession>
<gene>
    <name evidence="2" type="ORF">V8G54_022534</name>
</gene>
<dbReference type="FunFam" id="3.40.50.1110:FF:000003">
    <property type="entry name" value="GDSL esterase/lipase APG"/>
    <property type="match status" value="1"/>
</dbReference>
<comment type="similarity">
    <text evidence="1">Belongs to the 'GDSL' lipolytic enzyme family.</text>
</comment>
<dbReference type="CDD" id="cd01837">
    <property type="entry name" value="SGNH_plant_lipase_like"/>
    <property type="match status" value="1"/>
</dbReference>
<dbReference type="Proteomes" id="UP001374535">
    <property type="component" value="Chromosome 7"/>
</dbReference>
<evidence type="ECO:0000313" key="2">
    <source>
        <dbReference type="EMBL" id="WVZ01728.1"/>
    </source>
</evidence>
<dbReference type="GO" id="GO:0016298">
    <property type="term" value="F:lipase activity"/>
    <property type="evidence" value="ECO:0007669"/>
    <property type="project" value="InterPro"/>
</dbReference>
<evidence type="ECO:0000256" key="1">
    <source>
        <dbReference type="ARBA" id="ARBA00008668"/>
    </source>
</evidence>
<organism evidence="2 3">
    <name type="scientific">Vigna mungo</name>
    <name type="common">Black gram</name>
    <name type="synonym">Phaseolus mungo</name>
    <dbReference type="NCBI Taxonomy" id="3915"/>
    <lineage>
        <taxon>Eukaryota</taxon>
        <taxon>Viridiplantae</taxon>
        <taxon>Streptophyta</taxon>
        <taxon>Embryophyta</taxon>
        <taxon>Tracheophyta</taxon>
        <taxon>Spermatophyta</taxon>
        <taxon>Magnoliopsida</taxon>
        <taxon>eudicotyledons</taxon>
        <taxon>Gunneridae</taxon>
        <taxon>Pentapetalae</taxon>
        <taxon>rosids</taxon>
        <taxon>fabids</taxon>
        <taxon>Fabales</taxon>
        <taxon>Fabaceae</taxon>
        <taxon>Papilionoideae</taxon>
        <taxon>50 kb inversion clade</taxon>
        <taxon>NPAAA clade</taxon>
        <taxon>indigoferoid/millettioid clade</taxon>
        <taxon>Phaseoleae</taxon>
        <taxon>Vigna</taxon>
    </lineage>
</organism>
<dbReference type="PROSITE" id="PS01098">
    <property type="entry name" value="LIPASE_GDSL_SER"/>
    <property type="match status" value="1"/>
</dbReference>
<sequence length="370" mass="41401">YYQRNTMFFSKTPSSQLILVILLSFSTIIHSTITETKCLQNKTSVPALIVFGDSILDTGNNDYILTAMKCNFQPYGKDFGEGNQPTGRFSNGLIPSDFIAEKLHLKKLLPPYLDPNLKRKDLLTGVSFASGSNGYDPLTSKLALVLSLSDQLDKFMEYKTKIHDLVGEKRASIIISKSIYILSSGSNDIANNFFALPFRRLEYNIETYTDFLVSEATKFLQDLYELGARKIGVLGLPNLGCVPSQRTLKGGFFRTCSNPENQAAMLFNKKLSSQLDILGKKFPDAKFVYIDIYSILSDMVQNPTKYGFEVADKGCCGTGDIEVGLLCNPLSLGICSNRSNYIFWDSFHPTEKAYNIISTEVFDKNVNKFF</sequence>
<dbReference type="EMBL" id="CP144694">
    <property type="protein sequence ID" value="WVZ01728.1"/>
    <property type="molecule type" value="Genomic_DNA"/>
</dbReference>
<dbReference type="InterPro" id="IPR050592">
    <property type="entry name" value="GDSL_lipolytic_enzyme"/>
</dbReference>
<dbReference type="InterPro" id="IPR035669">
    <property type="entry name" value="SGNH_plant_lipase-like"/>
</dbReference>
<dbReference type="Pfam" id="PF00657">
    <property type="entry name" value="Lipase_GDSL"/>
    <property type="match status" value="1"/>
</dbReference>
<dbReference type="AlphaFoldDB" id="A0AAQ3RQR2"/>
<dbReference type="GO" id="GO:0006629">
    <property type="term" value="P:lipid metabolic process"/>
    <property type="evidence" value="ECO:0007669"/>
    <property type="project" value="InterPro"/>
</dbReference>
<dbReference type="GO" id="GO:0005576">
    <property type="term" value="C:extracellular region"/>
    <property type="evidence" value="ECO:0007669"/>
    <property type="project" value="TreeGrafter"/>
</dbReference>